<sequence length="484" mass="53977">MPPPLPPEILDTITDWVAQLEPEPASSSSLKSLALTSRQYFTYRAQSHLFRMRIVAEDELGTTLDILRGNTALFTHVRSLAIALQYAHPDDRGDASQTEAQFYIPMLSVLDNLHNATSLVILCLKSDSTPSRASEWATWSMLSPLCREMLDKAFRRPSINTLFILGLRDIPLQKIQVMPNLTMLLLEKYSGFTVQESKDEASRDTQNRSNLGLAPNSIQWMSLYRSGILAATLIPSFCDLPHLTLEIAGVDQHVATWGVLRTGPQRLESLALRYTNRVSSGRRNSNLLSECFSEFKRAGRSLPTLTNLRYLSITANAFYDSSEPDYRVPVPSFVPHFLTALITQNPQHSLEVMEITPQWGVFVEGSGFLPPDAPPMIDRGNGGWGQLCEALSNRRLFARLRVVRAIPFPEIKNWTGVRAKDIEAAFQKTVTPQAKAEMHSVLGGMGAGTMVDVGLDEKVKVVVDEIIRRILPNGFLDRVESLLS</sequence>
<accession>A0A4Y7SZ29</accession>
<proteinExistence type="predicted"/>
<evidence type="ECO:0000313" key="1">
    <source>
        <dbReference type="EMBL" id="TEB18915.1"/>
    </source>
</evidence>
<organism evidence="2 3">
    <name type="scientific">Coprinellus micaceus</name>
    <name type="common">Glistening ink-cap mushroom</name>
    <name type="synonym">Coprinus micaceus</name>
    <dbReference type="NCBI Taxonomy" id="71717"/>
    <lineage>
        <taxon>Eukaryota</taxon>
        <taxon>Fungi</taxon>
        <taxon>Dikarya</taxon>
        <taxon>Basidiomycota</taxon>
        <taxon>Agaricomycotina</taxon>
        <taxon>Agaricomycetes</taxon>
        <taxon>Agaricomycetidae</taxon>
        <taxon>Agaricales</taxon>
        <taxon>Agaricineae</taxon>
        <taxon>Psathyrellaceae</taxon>
        <taxon>Coprinellus</taxon>
    </lineage>
</organism>
<dbReference type="AlphaFoldDB" id="A0A4Y7SZ29"/>
<dbReference type="EMBL" id="QPFP01000043">
    <property type="protein sequence ID" value="TEB27110.1"/>
    <property type="molecule type" value="Genomic_DNA"/>
</dbReference>
<gene>
    <name evidence="2" type="ORF">FA13DRAFT_1736929</name>
    <name evidence="1" type="ORF">FA13DRAFT_1744949</name>
</gene>
<evidence type="ECO:0000313" key="2">
    <source>
        <dbReference type="EMBL" id="TEB27110.1"/>
    </source>
</evidence>
<comment type="caution">
    <text evidence="2">The sequence shown here is derived from an EMBL/GenBank/DDBJ whole genome shotgun (WGS) entry which is preliminary data.</text>
</comment>
<evidence type="ECO:0000313" key="3">
    <source>
        <dbReference type="Proteomes" id="UP000298030"/>
    </source>
</evidence>
<dbReference type="EMBL" id="QPFP01000216">
    <property type="protein sequence ID" value="TEB18915.1"/>
    <property type="molecule type" value="Genomic_DNA"/>
</dbReference>
<name>A0A4Y7SZ29_COPMI</name>
<dbReference type="Proteomes" id="UP000298030">
    <property type="component" value="Unassembled WGS sequence"/>
</dbReference>
<reference evidence="2 3" key="1">
    <citation type="journal article" date="2019" name="Nat. Ecol. Evol.">
        <title>Megaphylogeny resolves global patterns of mushroom evolution.</title>
        <authorList>
            <person name="Varga T."/>
            <person name="Krizsan K."/>
            <person name="Foldi C."/>
            <person name="Dima B."/>
            <person name="Sanchez-Garcia M."/>
            <person name="Sanchez-Ramirez S."/>
            <person name="Szollosi G.J."/>
            <person name="Szarkandi J.G."/>
            <person name="Papp V."/>
            <person name="Albert L."/>
            <person name="Andreopoulos W."/>
            <person name="Angelini C."/>
            <person name="Antonin V."/>
            <person name="Barry K.W."/>
            <person name="Bougher N.L."/>
            <person name="Buchanan P."/>
            <person name="Buyck B."/>
            <person name="Bense V."/>
            <person name="Catcheside P."/>
            <person name="Chovatia M."/>
            <person name="Cooper J."/>
            <person name="Damon W."/>
            <person name="Desjardin D."/>
            <person name="Finy P."/>
            <person name="Geml J."/>
            <person name="Haridas S."/>
            <person name="Hughes K."/>
            <person name="Justo A."/>
            <person name="Karasinski D."/>
            <person name="Kautmanova I."/>
            <person name="Kiss B."/>
            <person name="Kocsube S."/>
            <person name="Kotiranta H."/>
            <person name="LaButti K.M."/>
            <person name="Lechner B.E."/>
            <person name="Liimatainen K."/>
            <person name="Lipzen A."/>
            <person name="Lukacs Z."/>
            <person name="Mihaltcheva S."/>
            <person name="Morgado L.N."/>
            <person name="Niskanen T."/>
            <person name="Noordeloos M.E."/>
            <person name="Ohm R.A."/>
            <person name="Ortiz-Santana B."/>
            <person name="Ovrebo C."/>
            <person name="Racz N."/>
            <person name="Riley R."/>
            <person name="Savchenko A."/>
            <person name="Shiryaev A."/>
            <person name="Soop K."/>
            <person name="Spirin V."/>
            <person name="Szebenyi C."/>
            <person name="Tomsovsky M."/>
            <person name="Tulloss R.E."/>
            <person name="Uehling J."/>
            <person name="Grigoriev I.V."/>
            <person name="Vagvolgyi C."/>
            <person name="Papp T."/>
            <person name="Martin F.M."/>
            <person name="Miettinen O."/>
            <person name="Hibbett D.S."/>
            <person name="Nagy L.G."/>
        </authorList>
    </citation>
    <scope>NUCLEOTIDE SEQUENCE [LARGE SCALE GENOMIC DNA]</scope>
    <source>
        <strain evidence="2 3">FP101781</strain>
    </source>
</reference>
<keyword evidence="3" id="KW-1185">Reference proteome</keyword>
<protein>
    <submittedName>
        <fullName evidence="2">Uncharacterized protein</fullName>
    </submittedName>
</protein>